<keyword evidence="2" id="KW-1185">Reference proteome</keyword>
<dbReference type="Pfam" id="PF10257">
    <property type="entry name" value="RAI16-like"/>
    <property type="match status" value="1"/>
</dbReference>
<proteinExistence type="predicted"/>
<accession>A0AAE1HHZ9</accession>
<sequence length="321" mass="36022">MQVLSAPLTQDDVLGVVSHLEKMANLLLMELKSAGSFPNGPQDNNSSSGPELNVSCPSLEFLLSENLLEKLYSWSEITGRYSNAVRLQQLKLYEQLVSHSRLQLLSHEPFLRPLLMLLTSSAREVFPLEVEKKLVVLLYQLCIALMQNVQLLDLFFSWEEGKTNFVLFSLLIPFVHREEGIGQQARDALLLCMSLSKKNENVAQYITQHSNVCPTSNLPLNLYISVMKQVLATGLSGLYSLLPRQLSVEGDDWHQLTPDDVTDLPELASFMNSLEFCNAVVQVAHPLIKTQMLEFLYQGFLVPVMGPALLQVTTSPFLFPL</sequence>
<evidence type="ECO:0000313" key="1">
    <source>
        <dbReference type="EMBL" id="KAK3921722.1"/>
    </source>
</evidence>
<reference evidence="1" key="2">
    <citation type="journal article" date="2023" name="BMC Genomics">
        <title>Pest status, molecular evolution, and epigenetic factors derived from the genome assembly of Frankliniella fusca, a thysanopteran phytovirus vector.</title>
        <authorList>
            <person name="Catto M.A."/>
            <person name="Labadie P.E."/>
            <person name="Jacobson A.L."/>
            <person name="Kennedy G.G."/>
            <person name="Srinivasan R."/>
            <person name="Hunt B.G."/>
        </authorList>
    </citation>
    <scope>NUCLEOTIDE SEQUENCE</scope>
    <source>
        <strain evidence="1">PL_HMW_Pooled</strain>
    </source>
</reference>
<gene>
    <name evidence="1" type="ORF">KUF71_010907</name>
</gene>
<dbReference type="AlphaFoldDB" id="A0AAE1HHZ9"/>
<dbReference type="PANTHER" id="PTHR21705:SF11">
    <property type="entry name" value="FHIP FAMILY PROTEIN CG3558"/>
    <property type="match status" value="1"/>
</dbReference>
<reference evidence="1" key="1">
    <citation type="submission" date="2021-07" db="EMBL/GenBank/DDBJ databases">
        <authorList>
            <person name="Catto M.A."/>
            <person name="Jacobson A."/>
            <person name="Kennedy G."/>
            <person name="Labadie P."/>
            <person name="Hunt B.G."/>
            <person name="Srinivasan R."/>
        </authorList>
    </citation>
    <scope>NUCLEOTIDE SEQUENCE</scope>
    <source>
        <strain evidence="1">PL_HMW_Pooled</strain>
        <tissue evidence="1">Head</tissue>
    </source>
</reference>
<dbReference type="PANTHER" id="PTHR21705">
    <property type="entry name" value="RAI16 PROTEIN-RELATED"/>
    <property type="match status" value="1"/>
</dbReference>
<dbReference type="InterPro" id="IPR019384">
    <property type="entry name" value="FHIP"/>
</dbReference>
<organism evidence="1 2">
    <name type="scientific">Frankliniella fusca</name>
    <dbReference type="NCBI Taxonomy" id="407009"/>
    <lineage>
        <taxon>Eukaryota</taxon>
        <taxon>Metazoa</taxon>
        <taxon>Ecdysozoa</taxon>
        <taxon>Arthropoda</taxon>
        <taxon>Hexapoda</taxon>
        <taxon>Insecta</taxon>
        <taxon>Pterygota</taxon>
        <taxon>Neoptera</taxon>
        <taxon>Paraneoptera</taxon>
        <taxon>Thysanoptera</taxon>
        <taxon>Terebrantia</taxon>
        <taxon>Thripoidea</taxon>
        <taxon>Thripidae</taxon>
        <taxon>Frankliniella</taxon>
    </lineage>
</organism>
<dbReference type="EMBL" id="JAHWGI010001046">
    <property type="protein sequence ID" value="KAK3921722.1"/>
    <property type="molecule type" value="Genomic_DNA"/>
</dbReference>
<comment type="caution">
    <text evidence="1">The sequence shown here is derived from an EMBL/GenBank/DDBJ whole genome shotgun (WGS) entry which is preliminary data.</text>
</comment>
<protein>
    <submittedName>
        <fullName evidence="1">UPF0518 protein GG24907</fullName>
    </submittedName>
</protein>
<dbReference type="Proteomes" id="UP001219518">
    <property type="component" value="Unassembled WGS sequence"/>
</dbReference>
<evidence type="ECO:0000313" key="2">
    <source>
        <dbReference type="Proteomes" id="UP001219518"/>
    </source>
</evidence>
<name>A0AAE1HHZ9_9NEOP</name>